<accession>A0A0M5IWT1</accession>
<comment type="subcellular location">
    <subcellularLocation>
        <location evidence="1">Secreted</location>
    </subcellularLocation>
</comment>
<dbReference type="InterPro" id="IPR009003">
    <property type="entry name" value="Peptidase_S1_PA"/>
</dbReference>
<sequence>MPKNTNVACGKHNFHAIQQDHVNENTQFAEFPWVMAVITKSPIKFMGGGSLLAPNVVLTAAHKLLNQSAEDLQVRAGDWNIMNNTVEGLAHVNRAVAQVILHEQFDIKAGTYDIALLILQHPIAYSAHIQPICLPRKYEFLDLKRCFMAGWGTENFDTKGGFSEVMRKVDLPYMKRAECEEKMKATKLSNSFKLHETTICAGGEAKQDACTNDGGSPLFCPLADLPNQYFQLGIVSWGLDCGVEGVPGAYTNVYYLKEWIHSILHLMGLDPNQYMPAFTLEYFKRTQDYLNKEPEPLI</sequence>
<reference evidence="8 9" key="1">
    <citation type="submission" date="2015-08" db="EMBL/GenBank/DDBJ databases">
        <title>Ancestral chromatin configuration constrains chromatin evolution on differentiating sex chromosomes in Drosophila.</title>
        <authorList>
            <person name="Zhou Q."/>
            <person name="Bachtrog D."/>
        </authorList>
    </citation>
    <scope>NUCLEOTIDE SEQUENCE [LARGE SCALE GENOMIC DNA]</scope>
    <source>
        <tissue evidence="8">Whole larvae</tissue>
    </source>
</reference>
<dbReference type="GO" id="GO:0004252">
    <property type="term" value="F:serine-type endopeptidase activity"/>
    <property type="evidence" value="ECO:0007669"/>
    <property type="project" value="InterPro"/>
</dbReference>
<dbReference type="CDD" id="cd00190">
    <property type="entry name" value="Tryp_SPc"/>
    <property type="match status" value="1"/>
</dbReference>
<dbReference type="Pfam" id="PF00089">
    <property type="entry name" value="Trypsin"/>
    <property type="match status" value="1"/>
</dbReference>
<evidence type="ECO:0000256" key="4">
    <source>
        <dbReference type="ARBA" id="ARBA00024195"/>
    </source>
</evidence>
<evidence type="ECO:0000256" key="5">
    <source>
        <dbReference type="ARBA" id="ARBA00068096"/>
    </source>
</evidence>
<dbReference type="GO" id="GO:0006508">
    <property type="term" value="P:proteolysis"/>
    <property type="evidence" value="ECO:0007669"/>
    <property type="project" value="InterPro"/>
</dbReference>
<dbReference type="EMBL" id="CP012523">
    <property type="protein sequence ID" value="ALC39894.1"/>
    <property type="molecule type" value="Genomic_DNA"/>
</dbReference>
<dbReference type="FunFam" id="2.40.10.10:FF:000038">
    <property type="entry name" value="Serine protease"/>
    <property type="match status" value="1"/>
</dbReference>
<keyword evidence="2" id="KW-0964">Secreted</keyword>
<dbReference type="InterPro" id="IPR001254">
    <property type="entry name" value="Trypsin_dom"/>
</dbReference>
<evidence type="ECO:0000313" key="8">
    <source>
        <dbReference type="EMBL" id="ALC39894.1"/>
    </source>
</evidence>
<dbReference type="STRING" id="30019.A0A0M5IWT1"/>
<evidence type="ECO:0000256" key="6">
    <source>
        <dbReference type="ARBA" id="ARBA00076468"/>
    </source>
</evidence>
<gene>
    <name evidence="8" type="ORF">Dbus_chr2Lg1979</name>
</gene>
<dbReference type="InterPro" id="IPR001314">
    <property type="entry name" value="Peptidase_S1A"/>
</dbReference>
<dbReference type="Proteomes" id="UP000494163">
    <property type="component" value="Chromosome 2L"/>
</dbReference>
<keyword evidence="3" id="KW-1015">Disulfide bond</keyword>
<evidence type="ECO:0000256" key="2">
    <source>
        <dbReference type="ARBA" id="ARBA00022525"/>
    </source>
</evidence>
<dbReference type="PANTHER" id="PTHR24256">
    <property type="entry name" value="TRYPTASE-RELATED"/>
    <property type="match status" value="1"/>
</dbReference>
<dbReference type="InterPro" id="IPR043504">
    <property type="entry name" value="Peptidase_S1_PA_chymotrypsin"/>
</dbReference>
<keyword evidence="9" id="KW-1185">Reference proteome</keyword>
<dbReference type="InterPro" id="IPR051487">
    <property type="entry name" value="Ser/Thr_Proteases_Immune/Dev"/>
</dbReference>
<dbReference type="PRINTS" id="PR00722">
    <property type="entry name" value="CHYMOTRYPSIN"/>
</dbReference>
<evidence type="ECO:0000313" key="9">
    <source>
        <dbReference type="Proteomes" id="UP000494163"/>
    </source>
</evidence>
<dbReference type="OMA" id="VAMFREW"/>
<evidence type="ECO:0000259" key="7">
    <source>
        <dbReference type="PROSITE" id="PS50240"/>
    </source>
</evidence>
<dbReference type="Gene3D" id="2.40.10.10">
    <property type="entry name" value="Trypsin-like serine proteases"/>
    <property type="match status" value="2"/>
</dbReference>
<dbReference type="GO" id="GO:0005576">
    <property type="term" value="C:extracellular region"/>
    <property type="evidence" value="ECO:0007669"/>
    <property type="project" value="UniProtKB-SubCell"/>
</dbReference>
<proteinExistence type="inferred from homology"/>
<dbReference type="AlphaFoldDB" id="A0A0M5IWT1"/>
<dbReference type="SUPFAM" id="SSF50494">
    <property type="entry name" value="Trypsin-like serine proteases"/>
    <property type="match status" value="1"/>
</dbReference>
<evidence type="ECO:0000256" key="3">
    <source>
        <dbReference type="ARBA" id="ARBA00023157"/>
    </source>
</evidence>
<dbReference type="PROSITE" id="PS50240">
    <property type="entry name" value="TRYPSIN_DOM"/>
    <property type="match status" value="1"/>
</dbReference>
<protein>
    <recommendedName>
        <fullName evidence="5">Phenoloxidase-activating factor 2</fullName>
    </recommendedName>
    <alternativeName>
        <fullName evidence="6">Prophenoloxidase-activating factor II</fullName>
    </alternativeName>
</protein>
<feature type="domain" description="Peptidase S1" evidence="7">
    <location>
        <begin position="7"/>
        <end position="265"/>
    </location>
</feature>
<dbReference type="SMR" id="A0A0M5IWT1"/>
<comment type="similarity">
    <text evidence="4">Belongs to the peptidase S1 family. CLIP subfamily.</text>
</comment>
<organism evidence="8 9">
    <name type="scientific">Drosophila busckii</name>
    <name type="common">Fruit fly</name>
    <dbReference type="NCBI Taxonomy" id="30019"/>
    <lineage>
        <taxon>Eukaryota</taxon>
        <taxon>Metazoa</taxon>
        <taxon>Ecdysozoa</taxon>
        <taxon>Arthropoda</taxon>
        <taxon>Hexapoda</taxon>
        <taxon>Insecta</taxon>
        <taxon>Pterygota</taxon>
        <taxon>Neoptera</taxon>
        <taxon>Endopterygota</taxon>
        <taxon>Diptera</taxon>
        <taxon>Brachycera</taxon>
        <taxon>Muscomorpha</taxon>
        <taxon>Ephydroidea</taxon>
        <taxon>Drosophilidae</taxon>
        <taxon>Drosophila</taxon>
    </lineage>
</organism>
<dbReference type="OrthoDB" id="6261922at2759"/>
<dbReference type="SMART" id="SM00020">
    <property type="entry name" value="Tryp_SPc"/>
    <property type="match status" value="1"/>
</dbReference>
<name>A0A0M5IWT1_DROBS</name>
<evidence type="ECO:0000256" key="1">
    <source>
        <dbReference type="ARBA" id="ARBA00004613"/>
    </source>
</evidence>